<organism evidence="2 3">
    <name type="scientific">Saccharothrix espanaensis (strain ATCC 51144 / DSM 44229 / JCM 9112 / NBRC 15066 / NRRL 15764)</name>
    <dbReference type="NCBI Taxonomy" id="1179773"/>
    <lineage>
        <taxon>Bacteria</taxon>
        <taxon>Bacillati</taxon>
        <taxon>Actinomycetota</taxon>
        <taxon>Actinomycetes</taxon>
        <taxon>Pseudonocardiales</taxon>
        <taxon>Pseudonocardiaceae</taxon>
        <taxon>Saccharothrix</taxon>
    </lineage>
</organism>
<feature type="compositionally biased region" description="Basic and acidic residues" evidence="1">
    <location>
        <begin position="92"/>
        <end position="109"/>
    </location>
</feature>
<dbReference type="KEGG" id="sesp:BN6_49840"/>
<evidence type="ECO:0000313" key="3">
    <source>
        <dbReference type="Proteomes" id="UP000006281"/>
    </source>
</evidence>
<feature type="compositionally biased region" description="Polar residues" evidence="1">
    <location>
        <begin position="75"/>
        <end position="86"/>
    </location>
</feature>
<keyword evidence="3" id="KW-1185">Reference proteome</keyword>
<accession>K0K6Q3</accession>
<protein>
    <submittedName>
        <fullName evidence="2">Uncharacterized protein</fullName>
    </submittedName>
</protein>
<name>K0K6Q3_SACES</name>
<dbReference type="HOGENOM" id="CLU_860214_0_0_11"/>
<dbReference type="Proteomes" id="UP000006281">
    <property type="component" value="Chromosome"/>
</dbReference>
<evidence type="ECO:0000256" key="1">
    <source>
        <dbReference type="SAM" id="MobiDB-lite"/>
    </source>
</evidence>
<feature type="region of interest" description="Disordered" evidence="1">
    <location>
        <begin position="16"/>
        <end position="119"/>
    </location>
</feature>
<dbReference type="AlphaFoldDB" id="K0K6Q3"/>
<reference evidence="2 3" key="1">
    <citation type="journal article" date="2012" name="BMC Genomics">
        <title>Complete genome sequence of Saccharothrix espanaensis DSM 44229T and comparison to the other completely sequenced Pseudonocardiaceae.</title>
        <authorList>
            <person name="Strobel T."/>
            <person name="Al-Dilaimi A."/>
            <person name="Blom J."/>
            <person name="Gessner A."/>
            <person name="Kalinowski J."/>
            <person name="Luzhetska M."/>
            <person name="Puhler A."/>
            <person name="Szczepanowski R."/>
            <person name="Bechthold A."/>
            <person name="Ruckert C."/>
        </authorList>
    </citation>
    <scope>NUCLEOTIDE SEQUENCE [LARGE SCALE GENOMIC DNA]</scope>
    <source>
        <strain evidence="3">ATCC 51144 / DSM 44229 / JCM 9112 / NBRC 15066 / NRRL 15764</strain>
    </source>
</reference>
<gene>
    <name evidence="2" type="ordered locus">BN6_49840</name>
</gene>
<evidence type="ECO:0000313" key="2">
    <source>
        <dbReference type="EMBL" id="CCH32253.1"/>
    </source>
</evidence>
<dbReference type="EMBL" id="HE804045">
    <property type="protein sequence ID" value="CCH32253.1"/>
    <property type="molecule type" value="Genomic_DNA"/>
</dbReference>
<sequence>MCGSRSNECRLWEGERAQRTAAGGSDPLRSAPGNAADIRSRSTAIEPRTVLPDGRVRGPRLRNRPEAPTDAVTGATGTFSTRTALESGSEPGGEHADRPDGDGQRDRYSRGHPSGPDRVQEHVRAGYLQADQAGLGRAQHSAEDDMILLKSNRATLVGGEAACVLVDIQLDIVAIPHGRQSGRAPHSGTFACRALEEDHIVSHRRHPDLHYHPTENSPRTARLSTSRRYVEDLMVTPAAPRGPVRPLAAFEMLRRILGYPHTSVDSRDRAATCCAWPSRRTPPGGGRQAGTLLRMPFNGTRVSTTVVRREPGGRPLRRHCEAT</sequence>
<proteinExistence type="predicted"/>
<dbReference type="PATRIC" id="fig|1179773.3.peg.5001"/>